<dbReference type="EMBL" id="LR797391">
    <property type="protein sequence ID" value="CAB4212596.1"/>
    <property type="molecule type" value="Genomic_DNA"/>
</dbReference>
<dbReference type="EMBL" id="LR797287">
    <property type="protein sequence ID" value="CAB4199559.1"/>
    <property type="molecule type" value="Genomic_DNA"/>
</dbReference>
<evidence type="ECO:0000256" key="1">
    <source>
        <dbReference type="SAM" id="Coils"/>
    </source>
</evidence>
<accession>A0A6J5SEH9</accession>
<reference evidence="4" key="1">
    <citation type="submission" date="2020-05" db="EMBL/GenBank/DDBJ databases">
        <authorList>
            <person name="Chiriac C."/>
            <person name="Salcher M."/>
            <person name="Ghai R."/>
            <person name="Kavagutti S V."/>
        </authorList>
    </citation>
    <scope>NUCLEOTIDE SEQUENCE</scope>
</reference>
<evidence type="ECO:0000313" key="3">
    <source>
        <dbReference type="EMBL" id="CAB4199559.1"/>
    </source>
</evidence>
<evidence type="ECO:0000313" key="4">
    <source>
        <dbReference type="EMBL" id="CAB4212596.1"/>
    </source>
</evidence>
<proteinExistence type="predicted"/>
<protein>
    <submittedName>
        <fullName evidence="4">Uncharacterized protein</fullName>
    </submittedName>
</protein>
<evidence type="ECO:0000313" key="5">
    <source>
        <dbReference type="EMBL" id="CAB5228068.1"/>
    </source>
</evidence>
<sequence>MAVVAIAWFLWSRGIDQEQFEPLYRAGKQVAGATEVGVTLVGYRELLQQLATEIDIAEDKAKSDIEKRLVEAYRNVLQDHKDAQTIWTAKIDLAGVTPKGESTKILMSGPSEGFFGPIVDKYDLRHLVSNGVITAESMQQGIWAVASKDLAIGEAIYNGTTVPSR</sequence>
<name>A0A6J5SEH9_9CAUD</name>
<gene>
    <name evidence="3" type="ORF">UFOVP1331_62</name>
    <name evidence="4" type="ORF">UFOVP1442_13</name>
    <name evidence="5" type="ORF">UFOVP1535_38</name>
    <name evidence="2" type="ORF">UFOVP998_59</name>
</gene>
<feature type="coiled-coil region" evidence="1">
    <location>
        <begin position="40"/>
        <end position="67"/>
    </location>
</feature>
<organism evidence="4">
    <name type="scientific">uncultured Caudovirales phage</name>
    <dbReference type="NCBI Taxonomy" id="2100421"/>
    <lineage>
        <taxon>Viruses</taxon>
        <taxon>Duplodnaviria</taxon>
        <taxon>Heunggongvirae</taxon>
        <taxon>Uroviricota</taxon>
        <taxon>Caudoviricetes</taxon>
        <taxon>Peduoviridae</taxon>
        <taxon>Maltschvirus</taxon>
        <taxon>Maltschvirus maltsch</taxon>
    </lineage>
</organism>
<dbReference type="EMBL" id="LR798380">
    <property type="protein sequence ID" value="CAB5228068.1"/>
    <property type="molecule type" value="Genomic_DNA"/>
</dbReference>
<evidence type="ECO:0000313" key="2">
    <source>
        <dbReference type="EMBL" id="CAB4177478.1"/>
    </source>
</evidence>
<keyword evidence="1" id="KW-0175">Coiled coil</keyword>
<dbReference type="EMBL" id="LR796948">
    <property type="protein sequence ID" value="CAB4177478.1"/>
    <property type="molecule type" value="Genomic_DNA"/>
</dbReference>